<dbReference type="GO" id="GO:0003700">
    <property type="term" value="F:DNA-binding transcription factor activity"/>
    <property type="evidence" value="ECO:0007669"/>
    <property type="project" value="InterPro"/>
</dbReference>
<name>A0A1M6ZUM7_9RHOB</name>
<comment type="similarity">
    <text evidence="1">Belongs to the LysR transcriptional regulatory family.</text>
</comment>
<protein>
    <submittedName>
        <fullName evidence="6">Transcriptional regulator, LysR family</fullName>
    </submittedName>
</protein>
<dbReference type="SUPFAM" id="SSF46785">
    <property type="entry name" value="Winged helix' DNA-binding domain"/>
    <property type="match status" value="1"/>
</dbReference>
<dbReference type="PANTHER" id="PTHR30537">
    <property type="entry name" value="HTH-TYPE TRANSCRIPTIONAL REGULATOR"/>
    <property type="match status" value="1"/>
</dbReference>
<dbReference type="InterPro" id="IPR005119">
    <property type="entry name" value="LysR_subst-bd"/>
</dbReference>
<dbReference type="Proteomes" id="UP000183974">
    <property type="component" value="Unassembled WGS sequence"/>
</dbReference>
<evidence type="ECO:0000256" key="1">
    <source>
        <dbReference type="ARBA" id="ARBA00009437"/>
    </source>
</evidence>
<dbReference type="PANTHER" id="PTHR30537:SF74">
    <property type="entry name" value="HTH-TYPE TRANSCRIPTIONAL REGULATOR TRPI"/>
    <property type="match status" value="1"/>
</dbReference>
<dbReference type="InterPro" id="IPR058163">
    <property type="entry name" value="LysR-type_TF_proteobact-type"/>
</dbReference>
<keyword evidence="3" id="KW-0238">DNA-binding</keyword>
<evidence type="ECO:0000256" key="4">
    <source>
        <dbReference type="ARBA" id="ARBA00023163"/>
    </source>
</evidence>
<dbReference type="SUPFAM" id="SSF53850">
    <property type="entry name" value="Periplasmic binding protein-like II"/>
    <property type="match status" value="1"/>
</dbReference>
<dbReference type="Gene3D" id="3.40.190.10">
    <property type="entry name" value="Periplasmic binding protein-like II"/>
    <property type="match status" value="2"/>
</dbReference>
<dbReference type="RefSeq" id="WP_073033786.1">
    <property type="nucleotide sequence ID" value="NZ_BMLR01000002.1"/>
</dbReference>
<dbReference type="AlphaFoldDB" id="A0A1M6ZUM7"/>
<dbReference type="CDD" id="cd08432">
    <property type="entry name" value="PBP2_GcdR_TrpI_HvrB_AmpR_like"/>
    <property type="match status" value="1"/>
</dbReference>
<reference evidence="6 7" key="1">
    <citation type="submission" date="2016-11" db="EMBL/GenBank/DDBJ databases">
        <authorList>
            <person name="Jaros S."/>
            <person name="Januszkiewicz K."/>
            <person name="Wedrychowicz H."/>
        </authorList>
    </citation>
    <scope>NUCLEOTIDE SEQUENCE [LARGE SCALE GENOMIC DNA]</scope>
    <source>
        <strain evidence="6 7">DSM 29589</strain>
    </source>
</reference>
<evidence type="ECO:0000313" key="7">
    <source>
        <dbReference type="Proteomes" id="UP000183974"/>
    </source>
</evidence>
<dbReference type="OrthoDB" id="9813056at2"/>
<dbReference type="InterPro" id="IPR036388">
    <property type="entry name" value="WH-like_DNA-bd_sf"/>
</dbReference>
<accession>A0A1M6ZUM7</accession>
<keyword evidence="2" id="KW-0805">Transcription regulation</keyword>
<evidence type="ECO:0000259" key="5">
    <source>
        <dbReference type="PROSITE" id="PS50931"/>
    </source>
</evidence>
<dbReference type="GO" id="GO:0043565">
    <property type="term" value="F:sequence-specific DNA binding"/>
    <property type="evidence" value="ECO:0007669"/>
    <property type="project" value="TreeGrafter"/>
</dbReference>
<dbReference type="Pfam" id="PF00126">
    <property type="entry name" value="HTH_1"/>
    <property type="match status" value="1"/>
</dbReference>
<dbReference type="InterPro" id="IPR000847">
    <property type="entry name" value="LysR_HTH_N"/>
</dbReference>
<dbReference type="GO" id="GO:0006351">
    <property type="term" value="P:DNA-templated transcription"/>
    <property type="evidence" value="ECO:0007669"/>
    <property type="project" value="TreeGrafter"/>
</dbReference>
<feature type="domain" description="HTH lysR-type" evidence="5">
    <location>
        <begin position="11"/>
        <end position="68"/>
    </location>
</feature>
<gene>
    <name evidence="6" type="ORF">SAMN05444398_10264</name>
</gene>
<dbReference type="EMBL" id="FRBR01000002">
    <property type="protein sequence ID" value="SHL34055.1"/>
    <property type="molecule type" value="Genomic_DNA"/>
</dbReference>
<evidence type="ECO:0000256" key="3">
    <source>
        <dbReference type="ARBA" id="ARBA00023125"/>
    </source>
</evidence>
<evidence type="ECO:0000256" key="2">
    <source>
        <dbReference type="ARBA" id="ARBA00023015"/>
    </source>
</evidence>
<proteinExistence type="inferred from homology"/>
<keyword evidence="7" id="KW-1185">Reference proteome</keyword>
<sequence length="313" mass="33968">MDKQVPFRLNVPLNALRAFEAAARHLSIKEAALELGVTPSAVSHQLRGLEDALGLTLMRRVGPGLELTEAGARLAPDLSEGFSRIIEAVSGLRQDRNAGPLRLSMLPTFAAHWFSPRLTRYPFERNGFDLLISTTQEAVDLSAGVADAAVRHGQGQWDGLQADLLFEETVSLFGAPPLGKDDPDEMRAQISGMPLFLSQYRKENYARWNATLPGGPIRPAAVMMVDSAGLALRAAMDGAGVALAGVEIAAFDVEAGRLTQLFPHWAHTGGGYFLVYPEALARDRRVRNLSRWMIEASAGERTLAQRQLESGAD</sequence>
<keyword evidence="4" id="KW-0804">Transcription</keyword>
<dbReference type="Pfam" id="PF03466">
    <property type="entry name" value="LysR_substrate"/>
    <property type="match status" value="1"/>
</dbReference>
<dbReference type="Gene3D" id="1.10.10.10">
    <property type="entry name" value="Winged helix-like DNA-binding domain superfamily/Winged helix DNA-binding domain"/>
    <property type="match status" value="1"/>
</dbReference>
<evidence type="ECO:0000313" key="6">
    <source>
        <dbReference type="EMBL" id="SHL34055.1"/>
    </source>
</evidence>
<dbReference type="STRING" id="337701.SAMN05444398_10264"/>
<dbReference type="InterPro" id="IPR036390">
    <property type="entry name" value="WH_DNA-bd_sf"/>
</dbReference>
<dbReference type="PROSITE" id="PS50931">
    <property type="entry name" value="HTH_LYSR"/>
    <property type="match status" value="1"/>
</dbReference>
<organism evidence="6 7">
    <name type="scientific">Roseovarius pacificus</name>
    <dbReference type="NCBI Taxonomy" id="337701"/>
    <lineage>
        <taxon>Bacteria</taxon>
        <taxon>Pseudomonadati</taxon>
        <taxon>Pseudomonadota</taxon>
        <taxon>Alphaproteobacteria</taxon>
        <taxon>Rhodobacterales</taxon>
        <taxon>Roseobacteraceae</taxon>
        <taxon>Roseovarius</taxon>
    </lineage>
</organism>